<dbReference type="OrthoDB" id="661148at2759"/>
<dbReference type="AlphaFoldDB" id="A0A2I1FPQ6"/>
<name>A0A2I1FPQ6_9GLOM</name>
<dbReference type="VEuPathDB" id="FungiDB:RhiirA1_483042"/>
<dbReference type="Proteomes" id="UP000232688">
    <property type="component" value="Unassembled WGS sequence"/>
</dbReference>
<organism evidence="1 2">
    <name type="scientific">Rhizophagus irregularis</name>
    <dbReference type="NCBI Taxonomy" id="588596"/>
    <lineage>
        <taxon>Eukaryota</taxon>
        <taxon>Fungi</taxon>
        <taxon>Fungi incertae sedis</taxon>
        <taxon>Mucoromycota</taxon>
        <taxon>Glomeromycotina</taxon>
        <taxon>Glomeromycetes</taxon>
        <taxon>Glomerales</taxon>
        <taxon>Glomeraceae</taxon>
        <taxon>Rhizophagus</taxon>
    </lineage>
</organism>
<reference evidence="1 2" key="2">
    <citation type="submission" date="2017-10" db="EMBL/GenBank/DDBJ databases">
        <title>Genome analyses suggest a sexual origin of heterokaryosis in a supposedly ancient asexual fungus.</title>
        <authorList>
            <person name="Corradi N."/>
            <person name="Sedzielewska K."/>
            <person name="Noel J."/>
            <person name="Charron P."/>
            <person name="Farinelli L."/>
            <person name="Marton T."/>
            <person name="Kruger M."/>
            <person name="Pelin A."/>
            <person name="Brachmann A."/>
            <person name="Corradi N."/>
        </authorList>
    </citation>
    <scope>NUCLEOTIDE SEQUENCE [LARGE SCALE GENOMIC DNA]</scope>
    <source>
        <strain evidence="1 2">A1</strain>
    </source>
</reference>
<evidence type="ECO:0000313" key="2">
    <source>
        <dbReference type="Proteomes" id="UP000232688"/>
    </source>
</evidence>
<sequence>GTNQIVGGYNPLDWEGGPTYKNTQDSFIFIFNDYRNINTGIIGRVTDASRALVCNYQYGPIFGNGHDIIMNPDNTWHSNPNSYPNINIPGSFDIDDYEAFQVVKK</sequence>
<evidence type="ECO:0000313" key="1">
    <source>
        <dbReference type="EMBL" id="PKC51764.1"/>
    </source>
</evidence>
<accession>A0A2I1FPQ6</accession>
<dbReference type="PROSITE" id="PS51886">
    <property type="entry name" value="TLDC"/>
    <property type="match status" value="1"/>
</dbReference>
<dbReference type="InterPro" id="IPR006571">
    <property type="entry name" value="TLDc_dom"/>
</dbReference>
<gene>
    <name evidence="1" type="ORF">RhiirA1_483042</name>
</gene>
<dbReference type="EMBL" id="LLXH01007043">
    <property type="protein sequence ID" value="PKC51764.1"/>
    <property type="molecule type" value="Genomic_DNA"/>
</dbReference>
<proteinExistence type="predicted"/>
<protein>
    <submittedName>
        <fullName evidence="1">Uncharacterized protein</fullName>
    </submittedName>
</protein>
<feature type="non-terminal residue" evidence="1">
    <location>
        <position position="1"/>
    </location>
</feature>
<comment type="caution">
    <text evidence="1">The sequence shown here is derived from an EMBL/GenBank/DDBJ whole genome shotgun (WGS) entry which is preliminary data.</text>
</comment>
<reference evidence="1 2" key="1">
    <citation type="submission" date="2017-10" db="EMBL/GenBank/DDBJ databases">
        <title>Extensive intraspecific genome diversity in a model arbuscular mycorrhizal fungus.</title>
        <authorList>
            <person name="Chen E.C.H."/>
            <person name="Morin E."/>
            <person name="Baudet D."/>
            <person name="Noel J."/>
            <person name="Ndikumana S."/>
            <person name="Charron P."/>
            <person name="St-Onge C."/>
            <person name="Giorgi J."/>
            <person name="Grigoriev I.V."/>
            <person name="Roux C."/>
            <person name="Martin F.M."/>
            <person name="Corradi N."/>
        </authorList>
    </citation>
    <scope>NUCLEOTIDE SEQUENCE [LARGE SCALE GENOMIC DNA]</scope>
    <source>
        <strain evidence="1 2">A1</strain>
    </source>
</reference>
<dbReference type="VEuPathDB" id="FungiDB:FUN_024520"/>